<dbReference type="AlphaFoldDB" id="A0AAD6B4W7"/>
<name>A0AAD6B4W7_9TELE</name>
<protein>
    <submittedName>
        <fullName evidence="1">Uncharacterized protein</fullName>
    </submittedName>
</protein>
<feature type="non-terminal residue" evidence="1">
    <location>
        <position position="71"/>
    </location>
</feature>
<sequence length="71" mass="7276">SSYPLSPSLRALCSQRPLSPAPSSLHDISEVGNQMLRAGESLHEWLASTSASVAAREGQGAVAEPASSEAA</sequence>
<dbReference type="Proteomes" id="UP001219934">
    <property type="component" value="Unassembled WGS sequence"/>
</dbReference>
<keyword evidence="2" id="KW-1185">Reference proteome</keyword>
<proteinExistence type="predicted"/>
<comment type="caution">
    <text evidence="1">The sequence shown here is derived from an EMBL/GenBank/DDBJ whole genome shotgun (WGS) entry which is preliminary data.</text>
</comment>
<gene>
    <name evidence="1" type="ORF">JOQ06_001334</name>
</gene>
<feature type="non-terminal residue" evidence="1">
    <location>
        <position position="1"/>
    </location>
</feature>
<evidence type="ECO:0000313" key="2">
    <source>
        <dbReference type="Proteomes" id="UP001219934"/>
    </source>
</evidence>
<evidence type="ECO:0000313" key="1">
    <source>
        <dbReference type="EMBL" id="KAJ4936748.1"/>
    </source>
</evidence>
<organism evidence="1 2">
    <name type="scientific">Pogonophryne albipinna</name>
    <dbReference type="NCBI Taxonomy" id="1090488"/>
    <lineage>
        <taxon>Eukaryota</taxon>
        <taxon>Metazoa</taxon>
        <taxon>Chordata</taxon>
        <taxon>Craniata</taxon>
        <taxon>Vertebrata</taxon>
        <taxon>Euteleostomi</taxon>
        <taxon>Actinopterygii</taxon>
        <taxon>Neopterygii</taxon>
        <taxon>Teleostei</taxon>
        <taxon>Neoteleostei</taxon>
        <taxon>Acanthomorphata</taxon>
        <taxon>Eupercaria</taxon>
        <taxon>Perciformes</taxon>
        <taxon>Notothenioidei</taxon>
        <taxon>Pogonophryne</taxon>
    </lineage>
</organism>
<reference evidence="1" key="1">
    <citation type="submission" date="2022-11" db="EMBL/GenBank/DDBJ databases">
        <title>Chromosome-level genome of Pogonophryne albipinna.</title>
        <authorList>
            <person name="Jo E."/>
        </authorList>
    </citation>
    <scope>NUCLEOTIDE SEQUENCE</scope>
    <source>
        <strain evidence="1">SGF0006</strain>
        <tissue evidence="1">Muscle</tissue>
    </source>
</reference>
<dbReference type="EMBL" id="JAPTMU010000010">
    <property type="protein sequence ID" value="KAJ4936748.1"/>
    <property type="molecule type" value="Genomic_DNA"/>
</dbReference>
<accession>A0AAD6B4W7</accession>